<feature type="domain" description="Neprosin PEP catalytic" evidence="3">
    <location>
        <begin position="225"/>
        <end position="458"/>
    </location>
</feature>
<dbReference type="SMART" id="SM00255">
    <property type="entry name" value="TIR"/>
    <property type="match status" value="1"/>
</dbReference>
<organism evidence="4 5">
    <name type="scientific">Arabidopsis suecica</name>
    <name type="common">Swedish thale-cress</name>
    <name type="synonym">Cardaminopsis suecica</name>
    <dbReference type="NCBI Taxonomy" id="45249"/>
    <lineage>
        <taxon>Eukaryota</taxon>
        <taxon>Viridiplantae</taxon>
        <taxon>Streptophyta</taxon>
        <taxon>Embryophyta</taxon>
        <taxon>Tracheophyta</taxon>
        <taxon>Spermatophyta</taxon>
        <taxon>Magnoliopsida</taxon>
        <taxon>eudicotyledons</taxon>
        <taxon>Gunneridae</taxon>
        <taxon>Pentapetalae</taxon>
        <taxon>rosids</taxon>
        <taxon>malvids</taxon>
        <taxon>Brassicales</taxon>
        <taxon>Brassicaceae</taxon>
        <taxon>Camelineae</taxon>
        <taxon>Arabidopsis</taxon>
    </lineage>
</organism>
<comment type="caution">
    <text evidence="4">The sequence shown here is derived from an EMBL/GenBank/DDBJ whole genome shotgun (WGS) entry which is preliminary data.</text>
</comment>
<dbReference type="Pfam" id="PF01582">
    <property type="entry name" value="TIR"/>
    <property type="match status" value="1"/>
</dbReference>
<dbReference type="InterPro" id="IPR000157">
    <property type="entry name" value="TIR_dom"/>
</dbReference>
<evidence type="ECO:0000256" key="1">
    <source>
        <dbReference type="ARBA" id="ARBA00023027"/>
    </source>
</evidence>
<accession>A0A8T2BEP2</accession>
<dbReference type="PANTHER" id="PTHR31589:SF235">
    <property type="entry name" value="PROTEIN, PUTATIVE (DUF239)-RELATED"/>
    <property type="match status" value="1"/>
</dbReference>
<dbReference type="AlphaFoldDB" id="A0A8T2BEP2"/>
<keyword evidence="1" id="KW-0520">NAD</keyword>
<dbReference type="FunFam" id="3.40.50.10140:FF:000007">
    <property type="entry name" value="Disease resistance protein (TIR-NBS-LRR class)"/>
    <property type="match status" value="1"/>
</dbReference>
<protein>
    <submittedName>
        <fullName evidence="4">Neprosin</fullName>
    </submittedName>
</protein>
<feature type="domain" description="TIR" evidence="2">
    <location>
        <begin position="1"/>
        <end position="162"/>
    </location>
</feature>
<evidence type="ECO:0000313" key="4">
    <source>
        <dbReference type="EMBL" id="KAG7584473.1"/>
    </source>
</evidence>
<reference evidence="4 5" key="1">
    <citation type="submission" date="2020-12" db="EMBL/GenBank/DDBJ databases">
        <title>Concerted genomic and epigenomic changes stabilize Arabidopsis allopolyploids.</title>
        <authorList>
            <person name="Chen Z."/>
        </authorList>
    </citation>
    <scope>NUCLEOTIDE SEQUENCE [LARGE SCALE GENOMIC DNA]</scope>
    <source>
        <strain evidence="4">As9502</strain>
        <tissue evidence="4">Leaf</tissue>
    </source>
</reference>
<proteinExistence type="predicted"/>
<gene>
    <name evidence="4" type="ORF">ISN44_As08g039310</name>
</gene>
<evidence type="ECO:0000259" key="2">
    <source>
        <dbReference type="PROSITE" id="PS50104"/>
    </source>
</evidence>
<dbReference type="InterPro" id="IPR053168">
    <property type="entry name" value="Glutamic_endopeptidase"/>
</dbReference>
<sequence>MKHDVFISFRAKDTRDNFVSHLCGCLRRKRIKTFLYDELPAEERYEESLKAIEVSRISVIVFSENFADSKWCLDEVVAILKCKEKFGQIVIPVLYHVDPLDIENQTGSFGDAFAKRRDIAEQLQEWKESFTEAINLPGWSTAYLSDEEMLVNEIAREIENKLLRASKTKVIIEWSLVITNLMLEIPSSVYDQISSAHKPLYALAAMSMSLLSWFKYPAPQDGNCPGMNRHHFAIAQYYKDNDGARGNINIWDPFVKDDQLSLASISVESGLKDTLQSISAGWIVNGYNKTGCYSTLCPGFVQVSSKFALGARAEPVSIYDGQQYHLEVSLLKDYYTGDWWFVLGDEPIGYWPRSLFHFEGLANGANRIFWGGEVFSSVENMISPIMGSGHFPQEGFKKAAFVNGLKVIDHVSKEVTSPPTSGLMLFADSPTCYNVQTISTVGEDWSSAIFYGGPGGCTI</sequence>
<keyword evidence="5" id="KW-1185">Reference proteome</keyword>
<dbReference type="PROSITE" id="PS52045">
    <property type="entry name" value="NEPROSIN_PEP_CD"/>
    <property type="match status" value="1"/>
</dbReference>
<dbReference type="InterPro" id="IPR004314">
    <property type="entry name" value="Neprosin"/>
</dbReference>
<dbReference type="OrthoDB" id="1858978at2759"/>
<dbReference type="PROSITE" id="PS50104">
    <property type="entry name" value="TIR"/>
    <property type="match status" value="1"/>
</dbReference>
<dbReference type="Pfam" id="PF03080">
    <property type="entry name" value="Neprosin"/>
    <property type="match status" value="1"/>
</dbReference>
<evidence type="ECO:0000313" key="5">
    <source>
        <dbReference type="Proteomes" id="UP000694251"/>
    </source>
</evidence>
<evidence type="ECO:0000259" key="3">
    <source>
        <dbReference type="PROSITE" id="PS52045"/>
    </source>
</evidence>
<dbReference type="EMBL" id="JAEFBJ010000008">
    <property type="protein sequence ID" value="KAG7584473.1"/>
    <property type="molecule type" value="Genomic_DNA"/>
</dbReference>
<dbReference type="GO" id="GO:0007165">
    <property type="term" value="P:signal transduction"/>
    <property type="evidence" value="ECO:0007669"/>
    <property type="project" value="InterPro"/>
</dbReference>
<name>A0A8T2BEP2_ARASU</name>
<dbReference type="PANTHER" id="PTHR31589">
    <property type="entry name" value="PROTEIN, PUTATIVE (DUF239)-RELATED-RELATED"/>
    <property type="match status" value="1"/>
</dbReference>
<dbReference type="Proteomes" id="UP000694251">
    <property type="component" value="Chromosome 8"/>
</dbReference>